<name>A0AAU7JLC2_9HYPH</name>
<protein>
    <submittedName>
        <fullName evidence="7">Branched-chain amino acid ABC transporter permease</fullName>
    </submittedName>
</protein>
<sequence length="353" mass="38113">MTRTRTLLTAAAILVAILVLLVMPLYLARYGLYILSLWAVMSIAAIGLNLTLGYAGQVSLAQGAFVGIGAYAVAILTTQGWPFLGALAVAIVVCFAIGWLLGYPALRVQHHYLAFVTLAFSTLAFLAFRNEEWLTKGIYGIIGIPRPSVFGLPTNRPLPFYFFCLGSLALVTALTWWLVRSPWGRAFVALRENPVRALSLGVDTRRYTLMAFAIGSTLGGVAGALYAPLVEFIDPTPFTLTLSLNILMMVIVGGSGFFLGPFLGALIAVLLPEWLQGAPGMIKALMGWQDLPAAFRRINEFYLIVYALFVMALLVWSPTGLLGVADRWIAERKTRAASAARAAAAATFSKEGV</sequence>
<keyword evidence="4 6" id="KW-1133">Transmembrane helix</keyword>
<dbReference type="PANTHER" id="PTHR30482">
    <property type="entry name" value="HIGH-AFFINITY BRANCHED-CHAIN AMINO ACID TRANSPORT SYSTEM PERMEASE"/>
    <property type="match status" value="1"/>
</dbReference>
<comment type="subcellular location">
    <subcellularLocation>
        <location evidence="1">Cell membrane</location>
        <topology evidence="1">Multi-pass membrane protein</topology>
    </subcellularLocation>
</comment>
<dbReference type="AlphaFoldDB" id="A0AAU7JLC2"/>
<accession>A0AAU7JLC2</accession>
<feature type="transmembrane region" description="Helical" evidence="6">
    <location>
        <begin position="59"/>
        <end position="77"/>
    </location>
</feature>
<feature type="transmembrane region" description="Helical" evidence="6">
    <location>
        <begin position="7"/>
        <end position="27"/>
    </location>
</feature>
<dbReference type="CDD" id="cd06581">
    <property type="entry name" value="TM_PBP1_LivM_like"/>
    <property type="match status" value="1"/>
</dbReference>
<evidence type="ECO:0000256" key="4">
    <source>
        <dbReference type="ARBA" id="ARBA00022989"/>
    </source>
</evidence>
<dbReference type="Pfam" id="PF02653">
    <property type="entry name" value="BPD_transp_2"/>
    <property type="match status" value="1"/>
</dbReference>
<feature type="transmembrane region" description="Helical" evidence="6">
    <location>
        <begin position="301"/>
        <end position="325"/>
    </location>
</feature>
<evidence type="ECO:0000256" key="2">
    <source>
        <dbReference type="ARBA" id="ARBA00022475"/>
    </source>
</evidence>
<feature type="transmembrane region" description="Helical" evidence="6">
    <location>
        <begin position="33"/>
        <end position="52"/>
    </location>
</feature>
<evidence type="ECO:0000256" key="1">
    <source>
        <dbReference type="ARBA" id="ARBA00004651"/>
    </source>
</evidence>
<dbReference type="GO" id="GO:0005886">
    <property type="term" value="C:plasma membrane"/>
    <property type="evidence" value="ECO:0007669"/>
    <property type="project" value="UniProtKB-SubCell"/>
</dbReference>
<gene>
    <name evidence="7" type="ORF">ABEG18_09940</name>
</gene>
<dbReference type="GO" id="GO:0015658">
    <property type="term" value="F:branched-chain amino acid transmembrane transporter activity"/>
    <property type="evidence" value="ECO:0007669"/>
    <property type="project" value="InterPro"/>
</dbReference>
<organism evidence="7">
    <name type="scientific">Alsobacter sp. KACC 23698</name>
    <dbReference type="NCBI Taxonomy" id="3149229"/>
    <lineage>
        <taxon>Bacteria</taxon>
        <taxon>Pseudomonadati</taxon>
        <taxon>Pseudomonadota</taxon>
        <taxon>Alphaproteobacteria</taxon>
        <taxon>Hyphomicrobiales</taxon>
        <taxon>Alsobacteraceae</taxon>
        <taxon>Alsobacter</taxon>
    </lineage>
</organism>
<keyword evidence="5 6" id="KW-0472">Membrane</keyword>
<dbReference type="InterPro" id="IPR043428">
    <property type="entry name" value="LivM-like"/>
</dbReference>
<evidence type="ECO:0000256" key="5">
    <source>
        <dbReference type="ARBA" id="ARBA00023136"/>
    </source>
</evidence>
<feature type="transmembrane region" description="Helical" evidence="6">
    <location>
        <begin position="160"/>
        <end position="179"/>
    </location>
</feature>
<proteinExistence type="predicted"/>
<keyword evidence="3 6" id="KW-0812">Transmembrane</keyword>
<evidence type="ECO:0000256" key="6">
    <source>
        <dbReference type="SAM" id="Phobius"/>
    </source>
</evidence>
<evidence type="ECO:0000313" key="7">
    <source>
        <dbReference type="EMBL" id="XBO41058.1"/>
    </source>
</evidence>
<dbReference type="RefSeq" id="WP_406857910.1">
    <property type="nucleotide sequence ID" value="NZ_CP157484.1"/>
</dbReference>
<feature type="transmembrane region" description="Helical" evidence="6">
    <location>
        <begin position="83"/>
        <end position="103"/>
    </location>
</feature>
<dbReference type="InterPro" id="IPR001851">
    <property type="entry name" value="ABC_transp_permease"/>
</dbReference>
<evidence type="ECO:0000256" key="3">
    <source>
        <dbReference type="ARBA" id="ARBA00022692"/>
    </source>
</evidence>
<feature type="transmembrane region" description="Helical" evidence="6">
    <location>
        <begin position="207"/>
        <end position="226"/>
    </location>
</feature>
<dbReference type="EMBL" id="CP157484">
    <property type="protein sequence ID" value="XBO41058.1"/>
    <property type="molecule type" value="Genomic_DNA"/>
</dbReference>
<dbReference type="PANTHER" id="PTHR30482:SF20">
    <property type="entry name" value="HIGH-AFFINITY BRANCHED-CHAIN AMINO ACID TRANSPORT SYSTEM PERMEASE PROTEIN LIVM"/>
    <property type="match status" value="1"/>
</dbReference>
<feature type="transmembrane region" description="Helical" evidence="6">
    <location>
        <begin position="110"/>
        <end position="128"/>
    </location>
</feature>
<keyword evidence="2" id="KW-1003">Cell membrane</keyword>
<reference evidence="7" key="1">
    <citation type="submission" date="2024-05" db="EMBL/GenBank/DDBJ databases">
        <authorList>
            <person name="Kim S."/>
            <person name="Heo J."/>
            <person name="Choi H."/>
            <person name="Choi Y."/>
            <person name="Kwon S.-W."/>
            <person name="Kim Y."/>
        </authorList>
    </citation>
    <scope>NUCLEOTIDE SEQUENCE</scope>
    <source>
        <strain evidence="7">KACC 23698</strain>
    </source>
</reference>
<feature type="transmembrane region" description="Helical" evidence="6">
    <location>
        <begin position="246"/>
        <end position="271"/>
    </location>
</feature>